<sequence>MAGALVYIIHAVAVAGESVPTNMLLIGGFAKCGTSHLHRVLADHPKVFALRKELKPLPGKHQMFEEVIFFYAREVARVDVSSPVLIRDACRNNFNDNESKQECLRALPGKDDSLPAKKDIAPKILLFTHINFHRDPVLMERWGATVKTIYLVRDPAEYLWAAFNYWRTDLDANSAQKTSVGNFYRSPELFHELLLADGLLKWKMGLNGRTGEWFFLLQNETTSSSLKEKERLLLPKFHLLLRSEDLLDPHLTALALGKISSFTGLKAEDFNSSSFNTRTNAGYSASSKGILTVSEQTMVQSGVYELSGYRPMLCKTRIFIYQNYNAVCQVLAARYDVTYTACLSSTGKEACAEDGPREKKFIIPIFNRCDVDLTMKLCTVLLIVFFVCFLHRYNRRG</sequence>
<evidence type="ECO:0000259" key="2">
    <source>
        <dbReference type="Pfam" id="PF00685"/>
    </source>
</evidence>
<dbReference type="InterPro" id="IPR027417">
    <property type="entry name" value="P-loop_NTPase"/>
</dbReference>
<evidence type="ECO:0000313" key="3">
    <source>
        <dbReference type="EMBL" id="CAK9029641.1"/>
    </source>
</evidence>
<dbReference type="Pfam" id="PF00685">
    <property type="entry name" value="Sulfotransfer_1"/>
    <property type="match status" value="1"/>
</dbReference>
<dbReference type="Proteomes" id="UP001642464">
    <property type="component" value="Unassembled WGS sequence"/>
</dbReference>
<comment type="caution">
    <text evidence="3">The sequence shown here is derived from an EMBL/GenBank/DDBJ whole genome shotgun (WGS) entry which is preliminary data.</text>
</comment>
<dbReference type="SUPFAM" id="SSF52540">
    <property type="entry name" value="P-loop containing nucleoside triphosphate hydrolases"/>
    <property type="match status" value="1"/>
</dbReference>
<evidence type="ECO:0000256" key="1">
    <source>
        <dbReference type="SAM" id="Phobius"/>
    </source>
</evidence>
<organism evidence="3 4">
    <name type="scientific">Durusdinium trenchii</name>
    <dbReference type="NCBI Taxonomy" id="1381693"/>
    <lineage>
        <taxon>Eukaryota</taxon>
        <taxon>Sar</taxon>
        <taxon>Alveolata</taxon>
        <taxon>Dinophyceae</taxon>
        <taxon>Suessiales</taxon>
        <taxon>Symbiodiniaceae</taxon>
        <taxon>Durusdinium</taxon>
    </lineage>
</organism>
<feature type="transmembrane region" description="Helical" evidence="1">
    <location>
        <begin position="373"/>
        <end position="393"/>
    </location>
</feature>
<accession>A0ABP0KRY4</accession>
<keyword evidence="1" id="KW-0472">Membrane</keyword>
<name>A0ABP0KRY4_9DINO</name>
<feature type="domain" description="Sulfotransferase" evidence="2">
    <location>
        <begin position="24"/>
        <end position="218"/>
    </location>
</feature>
<protein>
    <recommendedName>
        <fullName evidence="2">Sulfotransferase domain-containing protein</fullName>
    </recommendedName>
</protein>
<keyword evidence="4" id="KW-1185">Reference proteome</keyword>
<gene>
    <name evidence="3" type="ORF">SCF082_LOCUS18880</name>
</gene>
<dbReference type="EMBL" id="CAXAMM010012725">
    <property type="protein sequence ID" value="CAK9029641.1"/>
    <property type="molecule type" value="Genomic_DNA"/>
</dbReference>
<evidence type="ECO:0000313" key="4">
    <source>
        <dbReference type="Proteomes" id="UP001642464"/>
    </source>
</evidence>
<dbReference type="InterPro" id="IPR000863">
    <property type="entry name" value="Sulfotransferase_dom"/>
</dbReference>
<dbReference type="Gene3D" id="3.40.50.300">
    <property type="entry name" value="P-loop containing nucleotide triphosphate hydrolases"/>
    <property type="match status" value="1"/>
</dbReference>
<reference evidence="3 4" key="1">
    <citation type="submission" date="2024-02" db="EMBL/GenBank/DDBJ databases">
        <authorList>
            <person name="Chen Y."/>
            <person name="Shah S."/>
            <person name="Dougan E. K."/>
            <person name="Thang M."/>
            <person name="Chan C."/>
        </authorList>
    </citation>
    <scope>NUCLEOTIDE SEQUENCE [LARGE SCALE GENOMIC DNA]</scope>
</reference>
<proteinExistence type="predicted"/>
<keyword evidence="1" id="KW-0812">Transmembrane</keyword>
<keyword evidence="1" id="KW-1133">Transmembrane helix</keyword>